<dbReference type="InterPro" id="IPR001611">
    <property type="entry name" value="Leu-rich_rpt"/>
</dbReference>
<dbReference type="EMBL" id="WNTK01000239">
    <property type="protein sequence ID" value="KAG9470666.1"/>
    <property type="molecule type" value="Genomic_DNA"/>
</dbReference>
<dbReference type="AlphaFoldDB" id="A0A8J6EKL8"/>
<evidence type="ECO:0000256" key="1">
    <source>
        <dbReference type="ARBA" id="ARBA00022614"/>
    </source>
</evidence>
<accession>A0A8J6EKL8</accession>
<gene>
    <name evidence="3" type="ORF">GDO78_017054</name>
</gene>
<evidence type="ECO:0000313" key="4">
    <source>
        <dbReference type="Proteomes" id="UP000770717"/>
    </source>
</evidence>
<dbReference type="OrthoDB" id="676979at2759"/>
<dbReference type="InterPro" id="IPR003591">
    <property type="entry name" value="Leu-rich_rpt_typical-subtyp"/>
</dbReference>
<keyword evidence="1" id="KW-0433">Leucine-rich repeat</keyword>
<evidence type="ECO:0008006" key="5">
    <source>
        <dbReference type="Google" id="ProtNLM"/>
    </source>
</evidence>
<dbReference type="SMART" id="SM00369">
    <property type="entry name" value="LRR_TYP"/>
    <property type="match status" value="5"/>
</dbReference>
<dbReference type="PROSITE" id="PS51450">
    <property type="entry name" value="LRR"/>
    <property type="match status" value="2"/>
</dbReference>
<dbReference type="SUPFAM" id="SSF52058">
    <property type="entry name" value="L domain-like"/>
    <property type="match status" value="1"/>
</dbReference>
<name>A0A8J6EKL8_ELECQ</name>
<evidence type="ECO:0000313" key="3">
    <source>
        <dbReference type="EMBL" id="KAG9470666.1"/>
    </source>
</evidence>
<dbReference type="Pfam" id="PF13855">
    <property type="entry name" value="LRR_8"/>
    <property type="match status" value="3"/>
</dbReference>
<evidence type="ECO:0000256" key="2">
    <source>
        <dbReference type="ARBA" id="ARBA00022737"/>
    </source>
</evidence>
<dbReference type="PRINTS" id="PR00019">
    <property type="entry name" value="LEURICHRPT"/>
</dbReference>
<keyword evidence="2" id="KW-0677">Repeat</keyword>
<keyword evidence="4" id="KW-1185">Reference proteome</keyword>
<sequence length="281" mass="31802">MSHIIHFTALPSSTKVLIITEGDVSFIGNNNFSHLLDLTLLRLSGNKIKKILNGAFTNLTKLQTLVLDHNQISSTSITNGTFSSLRNLETLQLNSNHFGSVYGAWFGNTERLIRLEINRNLITSLTHDSLGSNALHRLEHLDLSNNFISFIHEGTFQSLQQLKGLDLSKNRLTKLPDVFSFLPHLILLNLGHNYWNCSCELHQLAVFLRNYTYSTRRILRNRNGLQCSYSSNPAVVSLLQLTDRNCRSKSYNITIIAREKNRGSTREGLLISVLVITGRKR</sequence>
<organism evidence="3 4">
    <name type="scientific">Eleutherodactylus coqui</name>
    <name type="common">Puerto Rican coqui</name>
    <dbReference type="NCBI Taxonomy" id="57060"/>
    <lineage>
        <taxon>Eukaryota</taxon>
        <taxon>Metazoa</taxon>
        <taxon>Chordata</taxon>
        <taxon>Craniata</taxon>
        <taxon>Vertebrata</taxon>
        <taxon>Euteleostomi</taxon>
        <taxon>Amphibia</taxon>
        <taxon>Batrachia</taxon>
        <taxon>Anura</taxon>
        <taxon>Neobatrachia</taxon>
        <taxon>Hyloidea</taxon>
        <taxon>Eleutherodactylidae</taxon>
        <taxon>Eleutherodactylinae</taxon>
        <taxon>Eleutherodactylus</taxon>
        <taxon>Eleutherodactylus</taxon>
    </lineage>
</organism>
<protein>
    <recommendedName>
        <fullName evidence="5">LRRCT domain-containing protein</fullName>
    </recommendedName>
</protein>
<reference evidence="3" key="1">
    <citation type="thesis" date="2020" institute="ProQuest LLC" country="789 East Eisenhower Parkway, Ann Arbor, MI, USA">
        <title>Comparative Genomics and Chromosome Evolution.</title>
        <authorList>
            <person name="Mudd A.B."/>
        </authorList>
    </citation>
    <scope>NUCLEOTIDE SEQUENCE</scope>
    <source>
        <strain evidence="3">HN-11 Male</strain>
        <tissue evidence="3">Kidney and liver</tissue>
    </source>
</reference>
<dbReference type="PANTHER" id="PTHR24369:SF161">
    <property type="entry name" value="LEUCINE-RICH REPEAT-CONTAINING PROTEIN 53"/>
    <property type="match status" value="1"/>
</dbReference>
<dbReference type="GO" id="GO:0005886">
    <property type="term" value="C:plasma membrane"/>
    <property type="evidence" value="ECO:0007669"/>
    <property type="project" value="TreeGrafter"/>
</dbReference>
<proteinExistence type="predicted"/>
<comment type="caution">
    <text evidence="3">The sequence shown here is derived from an EMBL/GenBank/DDBJ whole genome shotgun (WGS) entry which is preliminary data.</text>
</comment>
<dbReference type="InterPro" id="IPR032675">
    <property type="entry name" value="LRR_dom_sf"/>
</dbReference>
<dbReference type="Proteomes" id="UP000770717">
    <property type="component" value="Unassembled WGS sequence"/>
</dbReference>
<dbReference type="SMART" id="SM00365">
    <property type="entry name" value="LRR_SD22"/>
    <property type="match status" value="4"/>
</dbReference>
<dbReference type="InterPro" id="IPR050541">
    <property type="entry name" value="LRR_TM_domain-containing"/>
</dbReference>
<dbReference type="PANTHER" id="PTHR24369">
    <property type="entry name" value="ANTIGEN BSP, PUTATIVE-RELATED"/>
    <property type="match status" value="1"/>
</dbReference>
<dbReference type="Gene3D" id="3.80.10.10">
    <property type="entry name" value="Ribonuclease Inhibitor"/>
    <property type="match status" value="2"/>
</dbReference>